<dbReference type="OrthoDB" id="9803312at2"/>
<dbReference type="EMBL" id="CP001034">
    <property type="protein sequence ID" value="ACB85711.1"/>
    <property type="molecule type" value="Genomic_DNA"/>
</dbReference>
<keyword evidence="2" id="KW-1185">Reference proteome</keyword>
<dbReference type="Pfam" id="PF06684">
    <property type="entry name" value="AA_synth"/>
    <property type="match status" value="1"/>
</dbReference>
<dbReference type="InterPro" id="IPR035936">
    <property type="entry name" value="BB2672"/>
</dbReference>
<dbReference type="InParanoid" id="B2A7K2"/>
<name>B2A7K2_NATTJ</name>
<dbReference type="InterPro" id="IPR009569">
    <property type="entry name" value="AA_synth_put"/>
</dbReference>
<gene>
    <name evidence="1" type="ordered locus">Nther_2145</name>
</gene>
<dbReference type="STRING" id="457570.Nther_2145"/>
<dbReference type="Proteomes" id="UP000001683">
    <property type="component" value="Chromosome"/>
</dbReference>
<dbReference type="RefSeq" id="WP_012448566.1">
    <property type="nucleotide sequence ID" value="NC_010718.1"/>
</dbReference>
<dbReference type="AlphaFoldDB" id="B2A7K2"/>
<reference evidence="1 2" key="2">
    <citation type="journal article" date="2011" name="J. Bacteriol.">
        <title>Complete genome sequence of the anaerobic, halophilic alkalithermophile Natranaerobius thermophilus JW/NM-WN-LF.</title>
        <authorList>
            <person name="Zhao B."/>
            <person name="Mesbah N.M."/>
            <person name="Dalin E."/>
            <person name="Goodwin L."/>
            <person name="Nolan M."/>
            <person name="Pitluck S."/>
            <person name="Chertkov O."/>
            <person name="Brettin T.S."/>
            <person name="Han J."/>
            <person name="Larimer F.W."/>
            <person name="Land M.L."/>
            <person name="Hauser L."/>
            <person name="Kyrpides N."/>
            <person name="Wiegel J."/>
        </authorList>
    </citation>
    <scope>NUCLEOTIDE SEQUENCE [LARGE SCALE GENOMIC DNA]</scope>
    <source>
        <strain evidence="2">ATCC BAA-1301 / DSM 18059 / JW/NM-WN-LF</strain>
    </source>
</reference>
<dbReference type="Gene3D" id="3.30.1330.110">
    <property type="entry name" value="BB2672"/>
    <property type="match status" value="1"/>
</dbReference>
<organism evidence="1 2">
    <name type="scientific">Natranaerobius thermophilus (strain ATCC BAA-1301 / DSM 18059 / JW/NM-WN-LF)</name>
    <dbReference type="NCBI Taxonomy" id="457570"/>
    <lineage>
        <taxon>Bacteria</taxon>
        <taxon>Bacillati</taxon>
        <taxon>Bacillota</taxon>
        <taxon>Clostridia</taxon>
        <taxon>Natranaerobiales</taxon>
        <taxon>Natranaerobiaceae</taxon>
        <taxon>Natranaerobius</taxon>
    </lineage>
</organism>
<dbReference type="eggNOG" id="ENOG502Z897">
    <property type="taxonomic scope" value="Bacteria"/>
</dbReference>
<dbReference type="KEGG" id="nth:Nther_2145"/>
<protein>
    <recommendedName>
        <fullName evidence="3">Peptide synthetase</fullName>
    </recommendedName>
</protein>
<evidence type="ECO:0008006" key="3">
    <source>
        <dbReference type="Google" id="ProtNLM"/>
    </source>
</evidence>
<evidence type="ECO:0000313" key="1">
    <source>
        <dbReference type="EMBL" id="ACB85711.1"/>
    </source>
</evidence>
<dbReference type="HOGENOM" id="CLU_120419_0_0_9"/>
<evidence type="ECO:0000313" key="2">
    <source>
        <dbReference type="Proteomes" id="UP000001683"/>
    </source>
</evidence>
<proteinExistence type="predicted"/>
<sequence length="194" mass="21153">MDMEVRKFYVVTEEINKDGTKETDEVNKKVAAAAVLKNPYVGEFKEDLTQLAEWSEELAVTLTQKALRAAGIKYDEVENYGKAAIVGGGGELEHAAACLHPKLGKPFRNEIGGGKSIIPSAKKMGYPGCAIDVPLHHKDAAYVRSHYDAIECRVPDAPRDDEIVLIVAVSNCGRPHPRIGGLQKDEIEGKDGLR</sequence>
<reference evidence="1 2" key="1">
    <citation type="submission" date="2008-04" db="EMBL/GenBank/DDBJ databases">
        <title>Complete sequence of chromosome of Natranaerobius thermophilus JW/NM-WN-LF.</title>
        <authorList>
            <consortium name="US DOE Joint Genome Institute"/>
            <person name="Copeland A."/>
            <person name="Lucas S."/>
            <person name="Lapidus A."/>
            <person name="Glavina del Rio T."/>
            <person name="Dalin E."/>
            <person name="Tice H."/>
            <person name="Bruce D."/>
            <person name="Goodwin L."/>
            <person name="Pitluck S."/>
            <person name="Chertkov O."/>
            <person name="Brettin T."/>
            <person name="Detter J.C."/>
            <person name="Han C."/>
            <person name="Kuske C.R."/>
            <person name="Schmutz J."/>
            <person name="Larimer F."/>
            <person name="Land M."/>
            <person name="Hauser L."/>
            <person name="Kyrpides N."/>
            <person name="Lykidis A."/>
            <person name="Mesbah N.M."/>
            <person name="Wiegel J."/>
        </authorList>
    </citation>
    <scope>NUCLEOTIDE SEQUENCE [LARGE SCALE GENOMIC DNA]</scope>
    <source>
        <strain evidence="2">ATCC BAA-1301 / DSM 18059 / JW/NM-WN-LF</strain>
    </source>
</reference>
<accession>B2A7K2</accession>
<dbReference type="SUPFAM" id="SSF160519">
    <property type="entry name" value="BB2672-like"/>
    <property type="match status" value="1"/>
</dbReference>